<dbReference type="Proteomes" id="UP001519460">
    <property type="component" value="Unassembled WGS sequence"/>
</dbReference>
<accession>A0ABD0LIR1</accession>
<dbReference type="EMBL" id="JACVVK020000048">
    <property type="protein sequence ID" value="KAK7498879.1"/>
    <property type="molecule type" value="Genomic_DNA"/>
</dbReference>
<keyword evidence="2" id="KW-1185">Reference proteome</keyword>
<sequence>MTFNAIPLLIGIVSLTDKQDYSHGHHLNRETSPQETERQFTSLLCPGFSLLENTSSAVFLIYVSDNEATTCLHCTGEKGFNFKVGSSAPA</sequence>
<evidence type="ECO:0008006" key="3">
    <source>
        <dbReference type="Google" id="ProtNLM"/>
    </source>
</evidence>
<name>A0ABD0LIR1_9CAEN</name>
<evidence type="ECO:0000313" key="1">
    <source>
        <dbReference type="EMBL" id="KAK7498879.1"/>
    </source>
</evidence>
<gene>
    <name evidence="1" type="ORF">BaRGS_00009971</name>
</gene>
<organism evidence="1 2">
    <name type="scientific">Batillaria attramentaria</name>
    <dbReference type="NCBI Taxonomy" id="370345"/>
    <lineage>
        <taxon>Eukaryota</taxon>
        <taxon>Metazoa</taxon>
        <taxon>Spiralia</taxon>
        <taxon>Lophotrochozoa</taxon>
        <taxon>Mollusca</taxon>
        <taxon>Gastropoda</taxon>
        <taxon>Caenogastropoda</taxon>
        <taxon>Sorbeoconcha</taxon>
        <taxon>Cerithioidea</taxon>
        <taxon>Batillariidae</taxon>
        <taxon>Batillaria</taxon>
    </lineage>
</organism>
<proteinExistence type="predicted"/>
<protein>
    <recommendedName>
        <fullName evidence="3">Secreted protein</fullName>
    </recommendedName>
</protein>
<comment type="caution">
    <text evidence="1">The sequence shown here is derived from an EMBL/GenBank/DDBJ whole genome shotgun (WGS) entry which is preliminary data.</text>
</comment>
<dbReference type="AlphaFoldDB" id="A0ABD0LIR1"/>
<evidence type="ECO:0000313" key="2">
    <source>
        <dbReference type="Proteomes" id="UP001519460"/>
    </source>
</evidence>
<reference evidence="1 2" key="1">
    <citation type="journal article" date="2023" name="Sci. Data">
        <title>Genome assembly of the Korean intertidal mud-creeper Batillaria attramentaria.</title>
        <authorList>
            <person name="Patra A.K."/>
            <person name="Ho P.T."/>
            <person name="Jun S."/>
            <person name="Lee S.J."/>
            <person name="Kim Y."/>
            <person name="Won Y.J."/>
        </authorList>
    </citation>
    <scope>NUCLEOTIDE SEQUENCE [LARGE SCALE GENOMIC DNA]</scope>
    <source>
        <strain evidence="1">Wonlab-2016</strain>
    </source>
</reference>